<evidence type="ECO:0000313" key="2">
    <source>
        <dbReference type="Proteomes" id="UP000837857"/>
    </source>
</evidence>
<name>A0ABN8ICX8_9NEOP</name>
<dbReference type="EMBL" id="OW152832">
    <property type="protein sequence ID" value="CAH2052015.1"/>
    <property type="molecule type" value="Genomic_DNA"/>
</dbReference>
<organism evidence="1 2">
    <name type="scientific">Iphiclides podalirius</name>
    <name type="common">scarce swallowtail</name>
    <dbReference type="NCBI Taxonomy" id="110791"/>
    <lineage>
        <taxon>Eukaryota</taxon>
        <taxon>Metazoa</taxon>
        <taxon>Ecdysozoa</taxon>
        <taxon>Arthropoda</taxon>
        <taxon>Hexapoda</taxon>
        <taxon>Insecta</taxon>
        <taxon>Pterygota</taxon>
        <taxon>Neoptera</taxon>
        <taxon>Endopterygota</taxon>
        <taxon>Lepidoptera</taxon>
        <taxon>Glossata</taxon>
        <taxon>Ditrysia</taxon>
        <taxon>Papilionoidea</taxon>
        <taxon>Papilionidae</taxon>
        <taxon>Papilioninae</taxon>
        <taxon>Iphiclides</taxon>
    </lineage>
</organism>
<evidence type="ECO:0000313" key="1">
    <source>
        <dbReference type="EMBL" id="CAH2052015.1"/>
    </source>
</evidence>
<gene>
    <name evidence="1" type="ORF">IPOD504_LOCUS8040</name>
</gene>
<sequence>MCRFYECKNIILYRSPKDDVVKFPSTSLYCKSILAGNPKSTECLDLMRKEILEKWEKSSNKNTSKDSFSFGN</sequence>
<reference evidence="1" key="1">
    <citation type="submission" date="2022-03" db="EMBL/GenBank/DDBJ databases">
        <authorList>
            <person name="Martin H S."/>
        </authorList>
    </citation>
    <scope>NUCLEOTIDE SEQUENCE</scope>
</reference>
<proteinExistence type="predicted"/>
<protein>
    <submittedName>
        <fullName evidence="1">Uncharacterized protein</fullName>
    </submittedName>
</protein>
<feature type="non-terminal residue" evidence="1">
    <location>
        <position position="1"/>
    </location>
</feature>
<accession>A0ABN8ICX8</accession>
<dbReference type="Proteomes" id="UP000837857">
    <property type="component" value="Chromosome 20"/>
</dbReference>
<keyword evidence="2" id="KW-1185">Reference proteome</keyword>